<sequence>MYKKVTISCAMLSYSLFTQAGSEQHRAPQFTTEKIASFAKSVEHYAAEQGARAFIIGRLGQPKSELPQGFHFTHTAIAIYSQIELEDGKKVNGYAIHNLYQQDDNANVSQLVTDYPVDFFWGVHALKAGIVIPTPALQQKLIRAIINGQNKTVHNPNYSLIANPFNNQYQNCTEHTLNVINAAIYQTDNMAKLKVNTTAYFKAQPVAVSRFKLALGNWFADGLSTDDHPEKVATASFTSIANYLKEYDLLDSAVIFEQKTTVPLLSSS</sequence>
<dbReference type="EMBL" id="PNCK01000022">
    <property type="protein sequence ID" value="TMP44357.1"/>
    <property type="molecule type" value="Genomic_DNA"/>
</dbReference>
<evidence type="ECO:0000313" key="3">
    <source>
        <dbReference type="EMBL" id="TMP60748.1"/>
    </source>
</evidence>
<comment type="caution">
    <text evidence="3">The sequence shown here is derived from an EMBL/GenBank/DDBJ whole genome shotgun (WGS) entry which is preliminary data.</text>
</comment>
<evidence type="ECO:0000313" key="5">
    <source>
        <dbReference type="Proteomes" id="UP000307706"/>
    </source>
</evidence>
<dbReference type="InterPro" id="IPR014547">
    <property type="entry name" value="UCP028477"/>
</dbReference>
<proteinExistence type="predicted"/>
<reference evidence="5" key="2">
    <citation type="submission" date="2019-06" db="EMBL/GenBank/DDBJ databases">
        <title>Co-occurence of chitin degradation, pigmentation and bioactivity in marine Pseudoalteromonas.</title>
        <authorList>
            <person name="Sonnenschein E.C."/>
            <person name="Bech P.K."/>
        </authorList>
    </citation>
    <scope>NUCLEOTIDE SEQUENCE [LARGE SCALE GENOMIC DNA]</scope>
    <source>
        <strain evidence="5">S2231</strain>
    </source>
</reference>
<organism evidence="3 5">
    <name type="scientific">Pseudoalteromonas citrea</name>
    <dbReference type="NCBI Taxonomy" id="43655"/>
    <lineage>
        <taxon>Bacteria</taxon>
        <taxon>Pseudomonadati</taxon>
        <taxon>Pseudomonadota</taxon>
        <taxon>Gammaproteobacteria</taxon>
        <taxon>Alteromonadales</taxon>
        <taxon>Pseudoalteromonadaceae</taxon>
        <taxon>Pseudoalteromonas</taxon>
    </lineage>
</organism>
<dbReference type="EMBL" id="PNCL01000022">
    <property type="protein sequence ID" value="TMP60748.1"/>
    <property type="molecule type" value="Genomic_DNA"/>
</dbReference>
<dbReference type="Proteomes" id="UP000307706">
    <property type="component" value="Unassembled WGS sequence"/>
</dbReference>
<dbReference type="OrthoDB" id="8893883at2"/>
<gene>
    <name evidence="3" type="ORF">CWB96_06025</name>
    <name evidence="2" type="ORF">CWB97_06640</name>
</gene>
<dbReference type="Pfam" id="PF09916">
    <property type="entry name" value="DUF2145"/>
    <property type="match status" value="1"/>
</dbReference>
<evidence type="ECO:0000313" key="2">
    <source>
        <dbReference type="EMBL" id="TMP44357.1"/>
    </source>
</evidence>
<evidence type="ECO:0000256" key="1">
    <source>
        <dbReference type="SAM" id="SignalP"/>
    </source>
</evidence>
<dbReference type="RefSeq" id="WP_138595945.1">
    <property type="nucleotide sequence ID" value="NZ_PNCK01000022.1"/>
</dbReference>
<reference evidence="3" key="3">
    <citation type="submission" date="2019-09" db="EMBL/GenBank/DDBJ databases">
        <title>Co-occurence of chitin degradation, pigmentation and bioactivity in marine Pseudoalteromonas.</title>
        <authorList>
            <person name="Sonnenschein E.C."/>
            <person name="Bech P.K."/>
        </authorList>
    </citation>
    <scope>NUCLEOTIDE SEQUENCE</scope>
    <source>
        <strain evidence="3">S2231</strain>
        <strain evidence="2 4">S2233</strain>
    </source>
</reference>
<name>A0A5S3XRU7_9GAMM</name>
<feature type="chain" id="PRO_5024291300" evidence="1">
    <location>
        <begin position="21"/>
        <end position="268"/>
    </location>
</feature>
<protein>
    <submittedName>
        <fullName evidence="3">DUF2145 domain-containing protein</fullName>
    </submittedName>
</protein>
<feature type="signal peptide" evidence="1">
    <location>
        <begin position="1"/>
        <end position="20"/>
    </location>
</feature>
<accession>A0A5S3XRU7</accession>
<keyword evidence="1" id="KW-0732">Signal</keyword>
<dbReference type="AlphaFoldDB" id="A0A5S3XRU7"/>
<evidence type="ECO:0000313" key="4">
    <source>
        <dbReference type="Proteomes" id="UP000305730"/>
    </source>
</evidence>
<reference evidence="4 5" key="1">
    <citation type="submission" date="2017-12" db="EMBL/GenBank/DDBJ databases">
        <authorList>
            <person name="Paulsen S."/>
            <person name="Gram L.K."/>
        </authorList>
    </citation>
    <scope>NUCLEOTIDE SEQUENCE [LARGE SCALE GENOMIC DNA]</scope>
    <source>
        <strain evidence="3 5">S2231</strain>
        <strain evidence="2 4">S2233</strain>
    </source>
</reference>
<keyword evidence="4" id="KW-1185">Reference proteome</keyword>
<dbReference type="Proteomes" id="UP000305730">
    <property type="component" value="Unassembled WGS sequence"/>
</dbReference>